<reference evidence="2" key="1">
    <citation type="submission" date="2020-08" db="EMBL/GenBank/DDBJ databases">
        <title>Multicomponent nature underlies the extraordinary mechanical properties of spider dragline silk.</title>
        <authorList>
            <person name="Kono N."/>
            <person name="Nakamura H."/>
            <person name="Mori M."/>
            <person name="Yoshida Y."/>
            <person name="Ohtoshi R."/>
            <person name="Malay A.D."/>
            <person name="Moran D.A.P."/>
            <person name="Tomita M."/>
            <person name="Numata K."/>
            <person name="Arakawa K."/>
        </authorList>
    </citation>
    <scope>NUCLEOTIDE SEQUENCE</scope>
</reference>
<organism evidence="2 3">
    <name type="scientific">Nephila pilipes</name>
    <name type="common">Giant wood spider</name>
    <name type="synonym">Nephila maculata</name>
    <dbReference type="NCBI Taxonomy" id="299642"/>
    <lineage>
        <taxon>Eukaryota</taxon>
        <taxon>Metazoa</taxon>
        <taxon>Ecdysozoa</taxon>
        <taxon>Arthropoda</taxon>
        <taxon>Chelicerata</taxon>
        <taxon>Arachnida</taxon>
        <taxon>Araneae</taxon>
        <taxon>Araneomorphae</taxon>
        <taxon>Entelegynae</taxon>
        <taxon>Araneoidea</taxon>
        <taxon>Nephilidae</taxon>
        <taxon>Nephila</taxon>
    </lineage>
</organism>
<dbReference type="Proteomes" id="UP000887013">
    <property type="component" value="Unassembled WGS sequence"/>
</dbReference>
<feature type="signal peptide" evidence="1">
    <location>
        <begin position="1"/>
        <end position="18"/>
    </location>
</feature>
<feature type="chain" id="PRO_5036444833" evidence="1">
    <location>
        <begin position="19"/>
        <end position="396"/>
    </location>
</feature>
<evidence type="ECO:0000313" key="3">
    <source>
        <dbReference type="Proteomes" id="UP000887013"/>
    </source>
</evidence>
<accession>A0A8X6TFJ9</accession>
<keyword evidence="1" id="KW-0732">Signal</keyword>
<comment type="caution">
    <text evidence="2">The sequence shown here is derived from an EMBL/GenBank/DDBJ whole genome shotgun (WGS) entry which is preliminary data.</text>
</comment>
<proteinExistence type="predicted"/>
<evidence type="ECO:0000313" key="2">
    <source>
        <dbReference type="EMBL" id="GFT03837.1"/>
    </source>
</evidence>
<keyword evidence="3" id="KW-1185">Reference proteome</keyword>
<dbReference type="EMBL" id="BMAW01007450">
    <property type="protein sequence ID" value="GFT03837.1"/>
    <property type="molecule type" value="Genomic_DNA"/>
</dbReference>
<gene>
    <name evidence="2" type="primary">NCL1_48578</name>
    <name evidence="2" type="ORF">NPIL_645511</name>
</gene>
<name>A0A8X6TFJ9_NEPPI</name>
<protein>
    <submittedName>
        <fullName evidence="2">Uncharacterized protein</fullName>
    </submittedName>
</protein>
<dbReference type="AlphaFoldDB" id="A0A8X6TFJ9"/>
<sequence>MLFVPSLEIIAAVKIALALYNDCETQQLFKETDLWLTSDEEWKYIIRKKMPDHLIPKIIKEKIIRLMKPIDYEVQMWKKQHETFMGEIGDRKIQFHWKPDGTIDRLKTANTLIQSDILKIEDRFRLACNYWHNESVIPIWNQLLGKHRKHFFLMCMRRTSDLLSASDRNVIQWIRRNIFERKKNSRKFKLIYFNWDCVSLQGLLPQNLTSEERLQIIRHTLKREDELHDGRFCVLLMAADQRINILKLNPYKVLRSFLLWPGQCLFIQMANHVRHDLSKIHFVCLLHTIFCQKIVPNFQDFEYAELLKEFLPLIPNDIIKDVEELVIYKLIKLAVDSRFSVLPVLKRYLLHSELDVADNAKMCNEQMIEDVAFWEEDQSDFSYTDSSEHYSDSSED</sequence>
<evidence type="ECO:0000256" key="1">
    <source>
        <dbReference type="SAM" id="SignalP"/>
    </source>
</evidence>